<organism evidence="1">
    <name type="scientific">marine sediment metagenome</name>
    <dbReference type="NCBI Taxonomy" id="412755"/>
    <lineage>
        <taxon>unclassified sequences</taxon>
        <taxon>metagenomes</taxon>
        <taxon>ecological metagenomes</taxon>
    </lineage>
</organism>
<dbReference type="AlphaFoldDB" id="A0A0F9R5L7"/>
<proteinExistence type="predicted"/>
<name>A0A0F9R5L7_9ZZZZ</name>
<protein>
    <submittedName>
        <fullName evidence="1">Uncharacterized protein</fullName>
    </submittedName>
</protein>
<dbReference type="EMBL" id="LAZR01001046">
    <property type="protein sequence ID" value="KKN51845.1"/>
    <property type="molecule type" value="Genomic_DNA"/>
</dbReference>
<gene>
    <name evidence="1" type="ORF">LCGC14_0618590</name>
</gene>
<evidence type="ECO:0000313" key="1">
    <source>
        <dbReference type="EMBL" id="KKN51845.1"/>
    </source>
</evidence>
<sequence length="36" mass="4205">MSFLTAVKKLHEAKWHVGLRRREVVSLGVATEVYHR</sequence>
<comment type="caution">
    <text evidence="1">The sequence shown here is derived from an EMBL/GenBank/DDBJ whole genome shotgun (WGS) entry which is preliminary data.</text>
</comment>
<reference evidence="1" key="1">
    <citation type="journal article" date="2015" name="Nature">
        <title>Complex archaea that bridge the gap between prokaryotes and eukaryotes.</title>
        <authorList>
            <person name="Spang A."/>
            <person name="Saw J.H."/>
            <person name="Jorgensen S.L."/>
            <person name="Zaremba-Niedzwiedzka K."/>
            <person name="Martijn J."/>
            <person name="Lind A.E."/>
            <person name="van Eijk R."/>
            <person name="Schleper C."/>
            <person name="Guy L."/>
            <person name="Ettema T.J."/>
        </authorList>
    </citation>
    <scope>NUCLEOTIDE SEQUENCE</scope>
</reference>
<accession>A0A0F9R5L7</accession>